<evidence type="ECO:0000313" key="3">
    <source>
        <dbReference type="Proteomes" id="UP001221142"/>
    </source>
</evidence>
<keyword evidence="3" id="KW-1185">Reference proteome</keyword>
<gene>
    <name evidence="2" type="ORF">FB45DRAFT_1065689</name>
</gene>
<dbReference type="AlphaFoldDB" id="A0AAD7B6J3"/>
<evidence type="ECO:0000256" key="1">
    <source>
        <dbReference type="SAM" id="MobiDB-lite"/>
    </source>
</evidence>
<dbReference type="EMBL" id="JARKIF010000032">
    <property type="protein sequence ID" value="KAJ7611646.1"/>
    <property type="molecule type" value="Genomic_DNA"/>
</dbReference>
<feature type="region of interest" description="Disordered" evidence="1">
    <location>
        <begin position="181"/>
        <end position="204"/>
    </location>
</feature>
<reference evidence="2" key="1">
    <citation type="submission" date="2023-03" db="EMBL/GenBank/DDBJ databases">
        <title>Massive genome expansion in bonnet fungi (Mycena s.s.) driven by repeated elements and novel gene families across ecological guilds.</title>
        <authorList>
            <consortium name="Lawrence Berkeley National Laboratory"/>
            <person name="Harder C.B."/>
            <person name="Miyauchi S."/>
            <person name="Viragh M."/>
            <person name="Kuo A."/>
            <person name="Thoen E."/>
            <person name="Andreopoulos B."/>
            <person name="Lu D."/>
            <person name="Skrede I."/>
            <person name="Drula E."/>
            <person name="Henrissat B."/>
            <person name="Morin E."/>
            <person name="Kohler A."/>
            <person name="Barry K."/>
            <person name="LaButti K."/>
            <person name="Morin E."/>
            <person name="Salamov A."/>
            <person name="Lipzen A."/>
            <person name="Mereny Z."/>
            <person name="Hegedus B."/>
            <person name="Baldrian P."/>
            <person name="Stursova M."/>
            <person name="Weitz H."/>
            <person name="Taylor A."/>
            <person name="Grigoriev I.V."/>
            <person name="Nagy L.G."/>
            <person name="Martin F."/>
            <person name="Kauserud H."/>
        </authorList>
    </citation>
    <scope>NUCLEOTIDE SEQUENCE</scope>
    <source>
        <strain evidence="2">9284</strain>
    </source>
</reference>
<sequence length="268" mass="29742">MSHFISFTKTMLFSGRACFSASVDASLRFAWVKHGGSLTQARFFFCAGPQDPWLKELLSRSLIVRHALWIANSISANIQIPVANYTLDDRFDPSRIQASEEEISLKKCISPKKPIVLNTLKRSLDTELHDTSFTEVERPMKRARTMLPEPTLTLASPTLLNAPPPSPSVSFSTHNSTRAQFYPNSSPCEKQDADELSIPPSPAKVPEKLPRIDLKTMQLKRFKSSLVSTSRISVAALLSVPRATARVFVVGEMYDGKVFGCMNGNVPE</sequence>
<organism evidence="2 3">
    <name type="scientific">Roridomyces roridus</name>
    <dbReference type="NCBI Taxonomy" id="1738132"/>
    <lineage>
        <taxon>Eukaryota</taxon>
        <taxon>Fungi</taxon>
        <taxon>Dikarya</taxon>
        <taxon>Basidiomycota</taxon>
        <taxon>Agaricomycotina</taxon>
        <taxon>Agaricomycetes</taxon>
        <taxon>Agaricomycetidae</taxon>
        <taxon>Agaricales</taxon>
        <taxon>Marasmiineae</taxon>
        <taxon>Mycenaceae</taxon>
        <taxon>Roridomyces</taxon>
    </lineage>
</organism>
<dbReference type="Proteomes" id="UP001221142">
    <property type="component" value="Unassembled WGS sequence"/>
</dbReference>
<accession>A0AAD7B6J3</accession>
<proteinExistence type="predicted"/>
<protein>
    <submittedName>
        <fullName evidence="2">Uncharacterized protein</fullName>
    </submittedName>
</protein>
<name>A0AAD7B6J3_9AGAR</name>
<evidence type="ECO:0000313" key="2">
    <source>
        <dbReference type="EMBL" id="KAJ7611646.1"/>
    </source>
</evidence>
<comment type="caution">
    <text evidence="2">The sequence shown here is derived from an EMBL/GenBank/DDBJ whole genome shotgun (WGS) entry which is preliminary data.</text>
</comment>